<accession>A0A9X6NB37</accession>
<gene>
    <name evidence="2" type="ORF">BV898_15486</name>
</gene>
<keyword evidence="1" id="KW-1133">Transmembrane helix</keyword>
<feature type="transmembrane region" description="Helical" evidence="1">
    <location>
        <begin position="94"/>
        <end position="115"/>
    </location>
</feature>
<comment type="caution">
    <text evidence="2">The sequence shown here is derived from an EMBL/GenBank/DDBJ whole genome shotgun (WGS) entry which is preliminary data.</text>
</comment>
<keyword evidence="3" id="KW-1185">Reference proteome</keyword>
<dbReference type="AlphaFoldDB" id="A0A9X6NB37"/>
<keyword evidence="1" id="KW-0812">Transmembrane</keyword>
<evidence type="ECO:0000313" key="3">
    <source>
        <dbReference type="Proteomes" id="UP000192578"/>
    </source>
</evidence>
<dbReference type="EMBL" id="MTYJ01000210">
    <property type="protein sequence ID" value="OWA50985.1"/>
    <property type="molecule type" value="Genomic_DNA"/>
</dbReference>
<feature type="transmembrane region" description="Helical" evidence="1">
    <location>
        <begin position="12"/>
        <end position="34"/>
    </location>
</feature>
<keyword evidence="1" id="KW-0472">Membrane</keyword>
<feature type="transmembrane region" description="Helical" evidence="1">
    <location>
        <begin position="135"/>
        <end position="155"/>
    </location>
</feature>
<dbReference type="Proteomes" id="UP000192578">
    <property type="component" value="Unassembled WGS sequence"/>
</dbReference>
<protein>
    <submittedName>
        <fullName evidence="2">Uncharacterized protein</fullName>
    </submittedName>
</protein>
<proteinExistence type="predicted"/>
<feature type="transmembrane region" description="Helical" evidence="1">
    <location>
        <begin position="54"/>
        <end position="74"/>
    </location>
</feature>
<sequence>MIKHTAESFKQNGRFQIVLGVLSIIWQVGISVSSSQEDIYQGHQGYARDISNSSTGFISGFVFIISGLFSCKCCNMINDPARGDPTKNITVSKALDWASIAVAILMEIFNGYLAYLTSHWYKEENLNTAKLAHAALPFHVLETITGIIEIIVAIMDLRVKPITKPLPPVTYTPKPSGLENPAYASSRDPI</sequence>
<organism evidence="2 3">
    <name type="scientific">Hypsibius exemplaris</name>
    <name type="common">Freshwater tardigrade</name>
    <dbReference type="NCBI Taxonomy" id="2072580"/>
    <lineage>
        <taxon>Eukaryota</taxon>
        <taxon>Metazoa</taxon>
        <taxon>Ecdysozoa</taxon>
        <taxon>Tardigrada</taxon>
        <taxon>Eutardigrada</taxon>
        <taxon>Parachela</taxon>
        <taxon>Hypsibioidea</taxon>
        <taxon>Hypsibiidae</taxon>
        <taxon>Hypsibius</taxon>
    </lineage>
</organism>
<evidence type="ECO:0000313" key="2">
    <source>
        <dbReference type="EMBL" id="OWA50985.1"/>
    </source>
</evidence>
<name>A0A9X6NB37_HYPEX</name>
<evidence type="ECO:0000256" key="1">
    <source>
        <dbReference type="SAM" id="Phobius"/>
    </source>
</evidence>
<reference evidence="3" key="1">
    <citation type="submission" date="2017-01" db="EMBL/GenBank/DDBJ databases">
        <title>Comparative genomics of anhydrobiosis in the tardigrade Hypsibius dujardini.</title>
        <authorList>
            <person name="Yoshida Y."/>
            <person name="Koutsovoulos G."/>
            <person name="Laetsch D."/>
            <person name="Stevens L."/>
            <person name="Kumar S."/>
            <person name="Horikawa D."/>
            <person name="Ishino K."/>
            <person name="Komine S."/>
            <person name="Tomita M."/>
            <person name="Blaxter M."/>
            <person name="Arakawa K."/>
        </authorList>
    </citation>
    <scope>NUCLEOTIDE SEQUENCE [LARGE SCALE GENOMIC DNA]</scope>
    <source>
        <strain evidence="3">Z151</strain>
    </source>
</reference>